<feature type="region of interest" description="Disordered" evidence="1">
    <location>
        <begin position="20"/>
        <end position="93"/>
    </location>
</feature>
<dbReference type="EMBL" id="JALLBG020000265">
    <property type="protein sequence ID" value="KAL3757479.1"/>
    <property type="molecule type" value="Genomic_DNA"/>
</dbReference>
<reference evidence="2 3" key="1">
    <citation type="submission" date="2024-10" db="EMBL/GenBank/DDBJ databases">
        <title>Updated reference genomes for cyclostephanoid diatoms.</title>
        <authorList>
            <person name="Roberts W.R."/>
            <person name="Alverson A.J."/>
        </authorList>
    </citation>
    <scope>NUCLEOTIDE SEQUENCE [LARGE SCALE GENOMIC DNA]</scope>
    <source>
        <strain evidence="2 3">AJA232-27</strain>
    </source>
</reference>
<comment type="caution">
    <text evidence="2">The sequence shown here is derived from an EMBL/GenBank/DDBJ whole genome shotgun (WGS) entry which is preliminary data.</text>
</comment>
<sequence>MIFRNISDCNHIVLYRCRRRPHDRGILSSPPRNFLSPRREGKGKVASMSKGSKSNPTDTYTTPSITPFPTDGDDAIADVYTAKEPKDDDKSLE</sequence>
<keyword evidence="3" id="KW-1185">Reference proteome</keyword>
<dbReference type="Proteomes" id="UP001530293">
    <property type="component" value="Unassembled WGS sequence"/>
</dbReference>
<feature type="compositionally biased region" description="Basic and acidic residues" evidence="1">
    <location>
        <begin position="81"/>
        <end position="93"/>
    </location>
</feature>
<protein>
    <submittedName>
        <fullName evidence="2">Uncharacterized protein</fullName>
    </submittedName>
</protein>
<evidence type="ECO:0000256" key="1">
    <source>
        <dbReference type="SAM" id="MobiDB-lite"/>
    </source>
</evidence>
<evidence type="ECO:0000313" key="3">
    <source>
        <dbReference type="Proteomes" id="UP001530293"/>
    </source>
</evidence>
<dbReference type="AlphaFoldDB" id="A0ABD3M0D1"/>
<name>A0ABD3M0D1_9STRA</name>
<proteinExistence type="predicted"/>
<accession>A0ABD3M0D1</accession>
<evidence type="ECO:0000313" key="2">
    <source>
        <dbReference type="EMBL" id="KAL3757479.1"/>
    </source>
</evidence>
<organism evidence="2 3">
    <name type="scientific">Discostella pseudostelligera</name>
    <dbReference type="NCBI Taxonomy" id="259834"/>
    <lineage>
        <taxon>Eukaryota</taxon>
        <taxon>Sar</taxon>
        <taxon>Stramenopiles</taxon>
        <taxon>Ochrophyta</taxon>
        <taxon>Bacillariophyta</taxon>
        <taxon>Coscinodiscophyceae</taxon>
        <taxon>Thalassiosirophycidae</taxon>
        <taxon>Stephanodiscales</taxon>
        <taxon>Stephanodiscaceae</taxon>
        <taxon>Discostella</taxon>
    </lineage>
</organism>
<feature type="compositionally biased region" description="Polar residues" evidence="1">
    <location>
        <begin position="49"/>
        <end position="67"/>
    </location>
</feature>
<gene>
    <name evidence="2" type="ORF">ACHAWU_006686</name>
</gene>